<evidence type="ECO:0000313" key="1">
    <source>
        <dbReference type="EMBL" id="OGF67859.1"/>
    </source>
</evidence>
<dbReference type="PROSITE" id="PS51257">
    <property type="entry name" value="PROKAR_LIPOPROTEIN"/>
    <property type="match status" value="1"/>
</dbReference>
<comment type="caution">
    <text evidence="1">The sequence shown here is derived from an EMBL/GenBank/DDBJ whole genome shotgun (WGS) entry which is preliminary data.</text>
</comment>
<reference evidence="1 2" key="1">
    <citation type="journal article" date="2016" name="Nat. Commun.">
        <title>Thousands of microbial genomes shed light on interconnected biogeochemical processes in an aquifer system.</title>
        <authorList>
            <person name="Anantharaman K."/>
            <person name="Brown C.T."/>
            <person name="Hug L.A."/>
            <person name="Sharon I."/>
            <person name="Castelle C.J."/>
            <person name="Probst A.J."/>
            <person name="Thomas B.C."/>
            <person name="Singh A."/>
            <person name="Wilkins M.J."/>
            <person name="Karaoz U."/>
            <person name="Brodie E.L."/>
            <person name="Williams K.H."/>
            <person name="Hubbard S.S."/>
            <person name="Banfield J.F."/>
        </authorList>
    </citation>
    <scope>NUCLEOTIDE SEQUENCE [LARGE SCALE GENOMIC DNA]</scope>
</reference>
<name>A0A1F5VWP8_9BACT</name>
<accession>A0A1F5VWP8</accession>
<proteinExistence type="predicted"/>
<gene>
    <name evidence="1" type="ORF">A2Y62_01180</name>
</gene>
<protein>
    <submittedName>
        <fullName evidence="1">Uncharacterized protein</fullName>
    </submittedName>
</protein>
<dbReference type="EMBL" id="MFGW01000040">
    <property type="protein sequence ID" value="OGF67859.1"/>
    <property type="molecule type" value="Genomic_DNA"/>
</dbReference>
<dbReference type="Proteomes" id="UP000178943">
    <property type="component" value="Unassembled WGS sequence"/>
</dbReference>
<evidence type="ECO:0000313" key="2">
    <source>
        <dbReference type="Proteomes" id="UP000178943"/>
    </source>
</evidence>
<organism evidence="1 2">
    <name type="scientific">Candidatus Fischerbacteria bacterium RBG_13_37_8</name>
    <dbReference type="NCBI Taxonomy" id="1817863"/>
    <lineage>
        <taxon>Bacteria</taxon>
        <taxon>Candidatus Fischeribacteriota</taxon>
    </lineage>
</organism>
<sequence length="399" mass="45818">MQLRLAIIFILVLFIIGCGNLLEKQKKDAASAIEALQKGDFETATQASETVLKNNKDNAYANLVHAIAGYKSTLSKLYTGISKMERLTDLSIISILKETETGLKFVADDLEKASKPKIELELCMACWQHDWNHNGRIDSNDEKLFQIELDEQGKELPANDPRRKPTFHFDEGDVMWARAFVSFQRAAINIILAYDWKALMDLFEKSLPAELKLSLTAPERIAESRKQILEGIKYAQQARMMYLKESDDDREWIPNPHQKNHPLPLPVDDELYETWQGILQDVQNLTEGKEGLSVAEIAQLGDHQWKTPPKGFINIGKMLEKPKDIVISLDTLEQTILSQSRQNEEVEAIETVLKELFGDYYVPEMKSSPILKKFLRMKAEIQRQEEPLGRKMRYLLWLN</sequence>
<dbReference type="AlphaFoldDB" id="A0A1F5VWP8"/>